<dbReference type="InterPro" id="IPR002716">
    <property type="entry name" value="PIN_dom"/>
</dbReference>
<evidence type="ECO:0000259" key="5">
    <source>
        <dbReference type="Pfam" id="PF01850"/>
    </source>
</evidence>
<dbReference type="AlphaFoldDB" id="A0AA40SPM3"/>
<keyword evidence="2" id="KW-0479">Metal-binding</keyword>
<dbReference type="InterPro" id="IPR029060">
    <property type="entry name" value="PIN-like_dom_sf"/>
</dbReference>
<proteinExistence type="predicted"/>
<evidence type="ECO:0000256" key="3">
    <source>
        <dbReference type="ARBA" id="ARBA00022801"/>
    </source>
</evidence>
<sequence length="37" mass="4076">MSDAVIAAIAIEHGATVVSFDRDFARFPALRWEVPSE</sequence>
<feature type="domain" description="PIN" evidence="5">
    <location>
        <begin position="2"/>
        <end position="28"/>
    </location>
</feature>
<name>A0AA40SPM3_9MICO</name>
<evidence type="ECO:0000313" key="6">
    <source>
        <dbReference type="EMBL" id="MBB4139932.1"/>
    </source>
</evidence>
<evidence type="ECO:0000256" key="2">
    <source>
        <dbReference type="ARBA" id="ARBA00022723"/>
    </source>
</evidence>
<dbReference type="Proteomes" id="UP000549113">
    <property type="component" value="Unassembled WGS sequence"/>
</dbReference>
<dbReference type="GO" id="GO:0004518">
    <property type="term" value="F:nuclease activity"/>
    <property type="evidence" value="ECO:0007669"/>
    <property type="project" value="UniProtKB-KW"/>
</dbReference>
<reference evidence="6 7" key="1">
    <citation type="submission" date="2020-08" db="EMBL/GenBank/DDBJ databases">
        <title>Sequencing the genomes of 1000 actinobacteria strains.</title>
        <authorList>
            <person name="Klenk H.-P."/>
        </authorList>
    </citation>
    <scope>NUCLEOTIDE SEQUENCE [LARGE SCALE GENOMIC DNA]</scope>
    <source>
        <strain evidence="6 7">DSM 19600</strain>
    </source>
</reference>
<keyword evidence="7" id="KW-1185">Reference proteome</keyword>
<dbReference type="RefSeq" id="WP_248198852.1">
    <property type="nucleotide sequence ID" value="NZ_BAABCO010000005.1"/>
</dbReference>
<evidence type="ECO:0000256" key="1">
    <source>
        <dbReference type="ARBA" id="ARBA00022722"/>
    </source>
</evidence>
<keyword evidence="4" id="KW-0460">Magnesium</keyword>
<comment type="caution">
    <text evidence="6">The sequence shown here is derived from an EMBL/GenBank/DDBJ whole genome shotgun (WGS) entry which is preliminary data.</text>
</comment>
<dbReference type="GO" id="GO:0016787">
    <property type="term" value="F:hydrolase activity"/>
    <property type="evidence" value="ECO:0007669"/>
    <property type="project" value="UniProtKB-KW"/>
</dbReference>
<protein>
    <submittedName>
        <fullName evidence="6">Nucleic acid-binding protein</fullName>
    </submittedName>
</protein>
<evidence type="ECO:0000256" key="4">
    <source>
        <dbReference type="ARBA" id="ARBA00022842"/>
    </source>
</evidence>
<dbReference type="Gene3D" id="3.40.50.1010">
    <property type="entry name" value="5'-nuclease"/>
    <property type="match status" value="1"/>
</dbReference>
<dbReference type="Pfam" id="PF01850">
    <property type="entry name" value="PIN"/>
    <property type="match status" value="1"/>
</dbReference>
<evidence type="ECO:0000313" key="7">
    <source>
        <dbReference type="Proteomes" id="UP000549113"/>
    </source>
</evidence>
<gene>
    <name evidence="6" type="ORF">BKA10_001726</name>
</gene>
<keyword evidence="1" id="KW-0540">Nuclease</keyword>
<dbReference type="SUPFAM" id="SSF88723">
    <property type="entry name" value="PIN domain-like"/>
    <property type="match status" value="1"/>
</dbReference>
<organism evidence="6 7">
    <name type="scientific">Microbacterium invictum</name>
    <dbReference type="NCBI Taxonomy" id="515415"/>
    <lineage>
        <taxon>Bacteria</taxon>
        <taxon>Bacillati</taxon>
        <taxon>Actinomycetota</taxon>
        <taxon>Actinomycetes</taxon>
        <taxon>Micrococcales</taxon>
        <taxon>Microbacteriaceae</taxon>
        <taxon>Microbacterium</taxon>
    </lineage>
</organism>
<accession>A0AA40SPM3</accession>
<dbReference type="EMBL" id="JACIFH010000001">
    <property type="protein sequence ID" value="MBB4139932.1"/>
    <property type="molecule type" value="Genomic_DNA"/>
</dbReference>
<keyword evidence="3" id="KW-0378">Hydrolase</keyword>
<dbReference type="GO" id="GO:0046872">
    <property type="term" value="F:metal ion binding"/>
    <property type="evidence" value="ECO:0007669"/>
    <property type="project" value="UniProtKB-KW"/>
</dbReference>